<dbReference type="EMBL" id="CP000449">
    <property type="protein sequence ID" value="ABI66584.1"/>
    <property type="molecule type" value="Genomic_DNA"/>
</dbReference>
<evidence type="ECO:0000259" key="6">
    <source>
        <dbReference type="PROSITE" id="PS51194"/>
    </source>
</evidence>
<dbReference type="InterPro" id="IPR027417">
    <property type="entry name" value="P-loop_NTPase"/>
</dbReference>
<dbReference type="KEGG" id="mmr:Mmar10_2292"/>
<keyword evidence="2" id="KW-0378">Hydrolase</keyword>
<dbReference type="HOGENOM" id="CLU_008788_0_0_5"/>
<dbReference type="PANTHER" id="PTHR12131">
    <property type="entry name" value="ATP-DEPENDENT RNA AND DNA HELICASE"/>
    <property type="match status" value="1"/>
</dbReference>
<evidence type="ECO:0000313" key="7">
    <source>
        <dbReference type="EMBL" id="ABI66584.1"/>
    </source>
</evidence>
<dbReference type="Pfam" id="PF00271">
    <property type="entry name" value="Helicase_C"/>
    <property type="match status" value="1"/>
</dbReference>
<feature type="compositionally biased region" description="Basic and acidic residues" evidence="5">
    <location>
        <begin position="800"/>
        <end position="810"/>
    </location>
</feature>
<dbReference type="Proteomes" id="UP000001964">
    <property type="component" value="Chromosome"/>
</dbReference>
<dbReference type="Pfam" id="PF22527">
    <property type="entry name" value="DEXQc_Suv3"/>
    <property type="match status" value="1"/>
</dbReference>
<evidence type="ECO:0000313" key="8">
    <source>
        <dbReference type="Proteomes" id="UP000001964"/>
    </source>
</evidence>
<feature type="region of interest" description="Disordered" evidence="5">
    <location>
        <begin position="792"/>
        <end position="842"/>
    </location>
</feature>
<dbReference type="GO" id="GO:0005524">
    <property type="term" value="F:ATP binding"/>
    <property type="evidence" value="ECO:0007669"/>
    <property type="project" value="UniProtKB-KW"/>
</dbReference>
<evidence type="ECO:0000256" key="5">
    <source>
        <dbReference type="SAM" id="MobiDB-lite"/>
    </source>
</evidence>
<keyword evidence="8" id="KW-1185">Reference proteome</keyword>
<dbReference type="InterPro" id="IPR055206">
    <property type="entry name" value="DEXQc_SUV3"/>
</dbReference>
<dbReference type="InterPro" id="IPR001650">
    <property type="entry name" value="Helicase_C-like"/>
</dbReference>
<evidence type="ECO:0000256" key="1">
    <source>
        <dbReference type="ARBA" id="ARBA00022741"/>
    </source>
</evidence>
<keyword evidence="1" id="KW-0547">Nucleotide-binding</keyword>
<keyword evidence="3 7" id="KW-0347">Helicase</keyword>
<dbReference type="OrthoDB" id="9807155at2"/>
<dbReference type="STRING" id="394221.Mmar10_2292"/>
<protein>
    <submittedName>
        <fullName evidence="7">Helicase domain protein</fullName>
    </submittedName>
</protein>
<evidence type="ECO:0000256" key="4">
    <source>
        <dbReference type="ARBA" id="ARBA00022840"/>
    </source>
</evidence>
<feature type="domain" description="Helicase C-terminal" evidence="6">
    <location>
        <begin position="158"/>
        <end position="319"/>
    </location>
</feature>
<accession>Q0AMA9</accession>
<dbReference type="SMART" id="SM00490">
    <property type="entry name" value="HELICc"/>
    <property type="match status" value="1"/>
</dbReference>
<keyword evidence="4" id="KW-0067">ATP-binding</keyword>
<dbReference type="eggNOG" id="COG4581">
    <property type="taxonomic scope" value="Bacteria"/>
</dbReference>
<dbReference type="Gene3D" id="3.40.50.300">
    <property type="entry name" value="P-loop containing nucleotide triphosphate hydrolases"/>
    <property type="match status" value="2"/>
</dbReference>
<reference evidence="7 8" key="1">
    <citation type="submission" date="2006-08" db="EMBL/GenBank/DDBJ databases">
        <title>Complete sequence of Maricaulis maris MCS10.</title>
        <authorList>
            <consortium name="US DOE Joint Genome Institute"/>
            <person name="Copeland A."/>
            <person name="Lucas S."/>
            <person name="Lapidus A."/>
            <person name="Barry K."/>
            <person name="Detter J.C."/>
            <person name="Glavina del Rio T."/>
            <person name="Hammon N."/>
            <person name="Israni S."/>
            <person name="Dalin E."/>
            <person name="Tice H."/>
            <person name="Pitluck S."/>
            <person name="Saunders E."/>
            <person name="Brettin T."/>
            <person name="Bruce D."/>
            <person name="Han C."/>
            <person name="Tapia R."/>
            <person name="Gilna P."/>
            <person name="Schmutz J."/>
            <person name="Larimer F."/>
            <person name="Land M."/>
            <person name="Hauser L."/>
            <person name="Kyrpides N."/>
            <person name="Mikhailova N."/>
            <person name="Viollier P."/>
            <person name="Stephens C."/>
            <person name="Richardson P."/>
        </authorList>
    </citation>
    <scope>NUCLEOTIDE SEQUENCE [LARGE SCALE GENOMIC DNA]</scope>
    <source>
        <strain evidence="7 8">MCS10</strain>
    </source>
</reference>
<name>Q0AMA9_MARMM</name>
<evidence type="ECO:0000256" key="2">
    <source>
        <dbReference type="ARBA" id="ARBA00022801"/>
    </source>
</evidence>
<sequence length="925" mass="100806">MALHRNEPGQVTAALGPTNTGKTHLAVERMLGRASGMIGLPLRLLAREIYDRVVKAKGEAAVALITGEEKIVPPNARYFICTVESMPVEKRVAFVAVDEIQLGADTERGHVFTDRLLRARGTEETMLLGAGTMYRMVRELVPEAEITYRERFSQLTYAGPANLTRLPRRSAVVAFSAEAVYAIAELLRRRRGGAAVVMGGLSPRTRNAQVELYQSGEVDFLVATDAIGMGLNMDIDHVAFAESRKFDGRRRRRLTAAEMAQIAGRAGRFRNDGTFGETADCRPFDPDLVEAIESHRFAPVEKLQWRNPDLDERSLEALQFTLGKPSRDRLLERVAEASDEKALGVLASDREIRDRVTSPAAVRRLWDACRLPDFRKATLDAHARLIKSIYLHLTGPGGRLPDDWMAGQLERFKKTSGDVDALAARLAHVRTWAYAAHRADWTRDPAHWRGVTREIEDRLSDALHERLMQRFVDRRTSALVKGLRDERDLLAGVASNGEVTVEGHFVGRLVGLTFKPDAQGRELAARTLKSAALRALRPEINRRLGALATITMDDLTFSDDGQISVGGEAVAQLIAGPTPLKPAIKLIGGDLGAPEAQSRARAGLEASLTTHIETRLAPLFRLRDAGQADDMPGLARGLAWRLYEAGGALARLTVSDDVRNLSQVERRALRAAGVRIGEHMIYVPELVKPAPARLNALLHAVAAGRTDLAWMPAPGLTSIANDRSRTRADYAAVGFHPCGPRAVRFDMLERLADTLREAGKDEDKGFPLTADMTAVLGCSVEDLRGTLSALGYRRIQQGPDPEKAEGERWDRRRNKHPGAGRQGGSQKDGQHQGGRKPVAAAPAAVDLSDSPFAALAALALPEAPKRKPRPPRKRRKAGAKADAKPEQAAEATSQMKADARAEAGSTAAPEAPEAPAVEPATDKEA</sequence>
<dbReference type="GO" id="GO:0004386">
    <property type="term" value="F:helicase activity"/>
    <property type="evidence" value="ECO:0007669"/>
    <property type="project" value="UniProtKB-KW"/>
</dbReference>
<dbReference type="SUPFAM" id="SSF52540">
    <property type="entry name" value="P-loop containing nucleoside triphosphate hydrolases"/>
    <property type="match status" value="2"/>
</dbReference>
<evidence type="ECO:0000256" key="3">
    <source>
        <dbReference type="ARBA" id="ARBA00022806"/>
    </source>
</evidence>
<feature type="compositionally biased region" description="Basic residues" evidence="5">
    <location>
        <begin position="866"/>
        <end position="878"/>
    </location>
</feature>
<dbReference type="RefSeq" id="WP_011644229.1">
    <property type="nucleotide sequence ID" value="NC_008347.1"/>
</dbReference>
<gene>
    <name evidence="7" type="ordered locus">Mmar10_2292</name>
</gene>
<dbReference type="InterPro" id="IPR050699">
    <property type="entry name" value="RNA-DNA_Helicase"/>
</dbReference>
<dbReference type="AlphaFoldDB" id="Q0AMA9"/>
<dbReference type="PANTHER" id="PTHR12131:SF1">
    <property type="entry name" value="ATP-DEPENDENT RNA HELICASE SUPV3L1, MITOCHONDRIAL-RELATED"/>
    <property type="match status" value="1"/>
</dbReference>
<organism evidence="7 8">
    <name type="scientific">Maricaulis maris (strain MCS10)</name>
    <name type="common">Caulobacter maris</name>
    <dbReference type="NCBI Taxonomy" id="394221"/>
    <lineage>
        <taxon>Bacteria</taxon>
        <taxon>Pseudomonadati</taxon>
        <taxon>Pseudomonadota</taxon>
        <taxon>Alphaproteobacteria</taxon>
        <taxon>Maricaulales</taxon>
        <taxon>Maricaulaceae</taxon>
        <taxon>Maricaulis</taxon>
    </lineage>
</organism>
<proteinExistence type="predicted"/>
<dbReference type="GO" id="GO:0016787">
    <property type="term" value="F:hydrolase activity"/>
    <property type="evidence" value="ECO:0007669"/>
    <property type="project" value="UniProtKB-KW"/>
</dbReference>
<feature type="region of interest" description="Disordered" evidence="5">
    <location>
        <begin position="858"/>
        <end position="925"/>
    </location>
</feature>
<dbReference type="PROSITE" id="PS51194">
    <property type="entry name" value="HELICASE_CTER"/>
    <property type="match status" value="1"/>
</dbReference>
<feature type="compositionally biased region" description="Low complexity" evidence="5">
    <location>
        <begin position="902"/>
        <end position="919"/>
    </location>
</feature>